<accession>A0A814FVV9</accession>
<dbReference type="PROSITE" id="PS50011">
    <property type="entry name" value="PROTEIN_KINASE_DOM"/>
    <property type="match status" value="1"/>
</dbReference>
<dbReference type="Proteomes" id="UP000677228">
    <property type="component" value="Unassembled WGS sequence"/>
</dbReference>
<dbReference type="InterPro" id="IPR011009">
    <property type="entry name" value="Kinase-like_dom_sf"/>
</dbReference>
<dbReference type="SUPFAM" id="SSF56112">
    <property type="entry name" value="Protein kinase-like (PK-like)"/>
    <property type="match status" value="1"/>
</dbReference>
<evidence type="ECO:0000256" key="7">
    <source>
        <dbReference type="SAM" id="MobiDB-lite"/>
    </source>
</evidence>
<evidence type="ECO:0000256" key="4">
    <source>
        <dbReference type="ARBA" id="ARBA00022840"/>
    </source>
</evidence>
<dbReference type="SMART" id="SM00220">
    <property type="entry name" value="S_TKc"/>
    <property type="match status" value="1"/>
</dbReference>
<comment type="similarity">
    <text evidence="5">Belongs to the protein kinase superfamily. Ser/Thr protein kinase family. GCN2 subfamily.</text>
</comment>
<proteinExistence type="inferred from homology"/>
<dbReference type="Proteomes" id="UP000682733">
    <property type="component" value="Unassembled WGS sequence"/>
</dbReference>
<dbReference type="GO" id="GO:0005524">
    <property type="term" value="F:ATP binding"/>
    <property type="evidence" value="ECO:0007669"/>
    <property type="project" value="UniProtKB-UniRule"/>
</dbReference>
<dbReference type="GO" id="GO:0005737">
    <property type="term" value="C:cytoplasm"/>
    <property type="evidence" value="ECO:0007669"/>
    <property type="project" value="TreeGrafter"/>
</dbReference>
<reference evidence="10" key="1">
    <citation type="submission" date="2021-02" db="EMBL/GenBank/DDBJ databases">
        <authorList>
            <person name="Nowell W R."/>
        </authorList>
    </citation>
    <scope>NUCLEOTIDE SEQUENCE</scope>
</reference>
<evidence type="ECO:0000256" key="1">
    <source>
        <dbReference type="ARBA" id="ARBA00022679"/>
    </source>
</evidence>
<feature type="binding site" evidence="6">
    <location>
        <position position="309"/>
    </location>
    <ligand>
        <name>ATP</name>
        <dbReference type="ChEBI" id="CHEBI:30616"/>
    </ligand>
</feature>
<dbReference type="InterPro" id="IPR017441">
    <property type="entry name" value="Protein_kinase_ATP_BS"/>
</dbReference>
<sequence length="704" mass="79542">MTSKRYIKKPVPPKFDSEDEDISLDASQRSDDSFSQFESIGDNSVAIEPIMARLSTISNSQTSSQNSVDIPITTPISSRRTSFKHPQSDQTPLTVSKKEPSYTVRYATTTTPGIKTTPPSSTNKRKRSDQEIVIISSSPREQENQQQHQHDIDLSSISIKTPDQSPFSRRKHLQLVQETSFRSPKCLRRSRLHETTTTSIGTNESEKSSRGDFTNINPFSPESCLAKRFKIECHPSPRYETRLAVKRAAALNNSFQKQQEPQSQLLMLRELAIRRYDEEFREEYLIGSGEFSHVYLVTNRLDGLNYAIKTSKHSIIGTSYEKLAWREACAHAALISHENIVRYYSAWSQDSKFYVQLEHCNGGTLDDIIQKNRLHNTNSESRTLNEHVLKQILHQMADALSYMHSKDIAHLDVKPANIMLCFKGKGISSSEQLENMMDEQDSVIYKLTDLGHVCSISKCTVEEDGDSRYLALEVLQKQNLTNLAKCDIFSLGLTLYVCGTNKELPMNGNEWQQLRLNINHHLTIIQSCSQEFNDLLLNRMCNVDPLERPTAYDLLINPVASPSNPSCRETLRHSLKRERLKNSLLNKKLLEHYILTTSTDSNNNDGSCVQYSNSNNASTHLFLSPSQSSSTNIQHYASTPNDLSSSTSTSGRLNINTSFGFINPNHFHLNNSLTSPMNGVQRGCSSLKNNNKCAVMARHYSSII</sequence>
<dbReference type="PROSITE" id="PS00108">
    <property type="entry name" value="PROTEIN_KINASE_ST"/>
    <property type="match status" value="1"/>
</dbReference>
<evidence type="ECO:0000313" key="9">
    <source>
        <dbReference type="EMBL" id="CAF0822728.1"/>
    </source>
</evidence>
<feature type="region of interest" description="Disordered" evidence="7">
    <location>
        <begin position="76"/>
        <end position="129"/>
    </location>
</feature>
<evidence type="ECO:0000313" key="11">
    <source>
        <dbReference type="EMBL" id="CAF3607043.1"/>
    </source>
</evidence>
<dbReference type="EMBL" id="CAJNOQ010002910">
    <property type="protein sequence ID" value="CAF0985626.1"/>
    <property type="molecule type" value="Genomic_DNA"/>
</dbReference>
<dbReference type="InterPro" id="IPR050339">
    <property type="entry name" value="CC_SR_Kinase"/>
</dbReference>
<dbReference type="EMBL" id="CAJNOK010001646">
    <property type="protein sequence ID" value="CAF0822728.1"/>
    <property type="molecule type" value="Genomic_DNA"/>
</dbReference>
<organism evidence="10 13">
    <name type="scientific">Didymodactylos carnosus</name>
    <dbReference type="NCBI Taxonomy" id="1234261"/>
    <lineage>
        <taxon>Eukaryota</taxon>
        <taxon>Metazoa</taxon>
        <taxon>Spiralia</taxon>
        <taxon>Gnathifera</taxon>
        <taxon>Rotifera</taxon>
        <taxon>Eurotatoria</taxon>
        <taxon>Bdelloidea</taxon>
        <taxon>Philodinida</taxon>
        <taxon>Philodinidae</taxon>
        <taxon>Didymodactylos</taxon>
    </lineage>
</organism>
<evidence type="ECO:0000313" key="12">
    <source>
        <dbReference type="EMBL" id="CAF3757911.1"/>
    </source>
</evidence>
<evidence type="ECO:0000256" key="5">
    <source>
        <dbReference type="ARBA" id="ARBA00037982"/>
    </source>
</evidence>
<evidence type="ECO:0000313" key="13">
    <source>
        <dbReference type="Proteomes" id="UP000663829"/>
    </source>
</evidence>
<evidence type="ECO:0000256" key="2">
    <source>
        <dbReference type="ARBA" id="ARBA00022741"/>
    </source>
</evidence>
<evidence type="ECO:0000313" key="10">
    <source>
        <dbReference type="EMBL" id="CAF0985626.1"/>
    </source>
</evidence>
<feature type="region of interest" description="Disordered" evidence="7">
    <location>
        <begin position="1"/>
        <end position="36"/>
    </location>
</feature>
<dbReference type="InterPro" id="IPR008271">
    <property type="entry name" value="Ser/Thr_kinase_AS"/>
</dbReference>
<feature type="region of interest" description="Disordered" evidence="7">
    <location>
        <begin position="191"/>
        <end position="215"/>
    </location>
</feature>
<name>A0A814FVV9_9BILA</name>
<feature type="compositionally biased region" description="Low complexity" evidence="7">
    <location>
        <begin position="108"/>
        <end position="122"/>
    </location>
</feature>
<dbReference type="PANTHER" id="PTHR11042:SF185">
    <property type="entry name" value="WEE1-LIKE PROTEIN KINASE"/>
    <property type="match status" value="1"/>
</dbReference>
<gene>
    <name evidence="10" type="ORF">GPM918_LOCUS12983</name>
    <name evidence="9" type="ORF">OVA965_LOCUS5731</name>
    <name evidence="12" type="ORF">SRO942_LOCUS12985</name>
    <name evidence="11" type="ORF">TMI583_LOCUS5728</name>
</gene>
<dbReference type="AlphaFoldDB" id="A0A814FVV9"/>
<dbReference type="Proteomes" id="UP000663829">
    <property type="component" value="Unassembled WGS sequence"/>
</dbReference>
<evidence type="ECO:0000256" key="6">
    <source>
        <dbReference type="PROSITE-ProRule" id="PRU10141"/>
    </source>
</evidence>
<dbReference type="EMBL" id="CAJOBA010001646">
    <property type="protein sequence ID" value="CAF3607043.1"/>
    <property type="molecule type" value="Genomic_DNA"/>
</dbReference>
<dbReference type="EMBL" id="CAJOBC010002911">
    <property type="protein sequence ID" value="CAF3757911.1"/>
    <property type="molecule type" value="Genomic_DNA"/>
</dbReference>
<dbReference type="PANTHER" id="PTHR11042">
    <property type="entry name" value="EUKARYOTIC TRANSLATION INITIATION FACTOR 2-ALPHA KINASE EIF2-ALPHA KINASE -RELATED"/>
    <property type="match status" value="1"/>
</dbReference>
<keyword evidence="2 6" id="KW-0547">Nucleotide-binding</keyword>
<keyword evidence="13" id="KW-1185">Reference proteome</keyword>
<dbReference type="Gene3D" id="3.30.200.20">
    <property type="entry name" value="Phosphorylase Kinase, domain 1"/>
    <property type="match status" value="1"/>
</dbReference>
<feature type="compositionally biased region" description="Polar residues" evidence="7">
    <location>
        <begin position="76"/>
        <end position="94"/>
    </location>
</feature>
<dbReference type="OrthoDB" id="5337378at2759"/>
<dbReference type="Pfam" id="PF00069">
    <property type="entry name" value="Pkinase"/>
    <property type="match status" value="1"/>
</dbReference>
<dbReference type="GO" id="GO:0004713">
    <property type="term" value="F:protein tyrosine kinase activity"/>
    <property type="evidence" value="ECO:0007669"/>
    <property type="project" value="TreeGrafter"/>
</dbReference>
<evidence type="ECO:0000256" key="3">
    <source>
        <dbReference type="ARBA" id="ARBA00022777"/>
    </source>
</evidence>
<dbReference type="GO" id="GO:0005634">
    <property type="term" value="C:nucleus"/>
    <property type="evidence" value="ECO:0007669"/>
    <property type="project" value="TreeGrafter"/>
</dbReference>
<dbReference type="InterPro" id="IPR000719">
    <property type="entry name" value="Prot_kinase_dom"/>
</dbReference>
<keyword evidence="1" id="KW-0808">Transferase</keyword>
<keyword evidence="4 6" id="KW-0067">ATP-binding</keyword>
<dbReference type="PROSITE" id="PS00107">
    <property type="entry name" value="PROTEIN_KINASE_ATP"/>
    <property type="match status" value="1"/>
</dbReference>
<dbReference type="Proteomes" id="UP000681722">
    <property type="component" value="Unassembled WGS sequence"/>
</dbReference>
<evidence type="ECO:0000259" key="8">
    <source>
        <dbReference type="PROSITE" id="PS50011"/>
    </source>
</evidence>
<protein>
    <recommendedName>
        <fullName evidence="8">Protein kinase domain-containing protein</fullName>
    </recommendedName>
</protein>
<comment type="caution">
    <text evidence="10">The sequence shown here is derived from an EMBL/GenBank/DDBJ whole genome shotgun (WGS) entry which is preliminary data.</text>
</comment>
<keyword evidence="3" id="KW-0418">Kinase</keyword>
<dbReference type="Gene3D" id="1.10.510.10">
    <property type="entry name" value="Transferase(Phosphotransferase) domain 1"/>
    <property type="match status" value="1"/>
</dbReference>
<feature type="domain" description="Protein kinase" evidence="8">
    <location>
        <begin position="280"/>
        <end position="560"/>
    </location>
</feature>